<sequence>MLLIERHDRTPPLAFPGGKIEAGETLVQAAVRGVLEETAIDVTCHELPATRTHLDSGRHIACTACTSRDTVEPRPAAREALTASWWSIDRALTELASALHHAVAKHLCRQLLRCTEARPHPDAPKVRRRLPCRQQGLRRLCSIGQLRLAVETSPLRWRTRPWPSSSASGDSPAATTTASPYQSCPGHKSSTI</sequence>
<evidence type="ECO:0000256" key="1">
    <source>
        <dbReference type="ARBA" id="ARBA00005582"/>
    </source>
</evidence>
<evidence type="ECO:0000259" key="3">
    <source>
        <dbReference type="PROSITE" id="PS51462"/>
    </source>
</evidence>
<dbReference type="Pfam" id="PF00293">
    <property type="entry name" value="NUDIX"/>
    <property type="match status" value="1"/>
</dbReference>
<accession>A0ABU8MTJ5</accession>
<feature type="region of interest" description="Disordered" evidence="2">
    <location>
        <begin position="158"/>
        <end position="192"/>
    </location>
</feature>
<dbReference type="PANTHER" id="PTHR43736">
    <property type="entry name" value="ADP-RIBOSE PYROPHOSPHATASE"/>
    <property type="match status" value="1"/>
</dbReference>
<dbReference type="GO" id="GO:0016787">
    <property type="term" value="F:hydrolase activity"/>
    <property type="evidence" value="ECO:0007669"/>
    <property type="project" value="UniProtKB-KW"/>
</dbReference>
<evidence type="ECO:0000313" key="4">
    <source>
        <dbReference type="EMBL" id="MEJ2870492.1"/>
    </source>
</evidence>
<feature type="compositionally biased region" description="Low complexity" evidence="2">
    <location>
        <begin position="163"/>
        <end position="180"/>
    </location>
</feature>
<dbReference type="SUPFAM" id="SSF55811">
    <property type="entry name" value="Nudix"/>
    <property type="match status" value="1"/>
</dbReference>
<dbReference type="Proteomes" id="UP001385809">
    <property type="component" value="Unassembled WGS sequence"/>
</dbReference>
<name>A0ABU8MTJ5_9PSEU</name>
<gene>
    <name evidence="4" type="ORF">WCD74_22180</name>
</gene>
<proteinExistence type="inferred from homology"/>
<keyword evidence="4" id="KW-0378">Hydrolase</keyword>
<comment type="caution">
    <text evidence="4">The sequence shown here is derived from an EMBL/GenBank/DDBJ whole genome shotgun (WGS) entry which is preliminary data.</text>
</comment>
<dbReference type="PANTHER" id="PTHR43736:SF1">
    <property type="entry name" value="DIHYDRONEOPTERIN TRIPHOSPHATE DIPHOSPHATASE"/>
    <property type="match status" value="1"/>
</dbReference>
<evidence type="ECO:0000256" key="2">
    <source>
        <dbReference type="SAM" id="MobiDB-lite"/>
    </source>
</evidence>
<keyword evidence="5" id="KW-1185">Reference proteome</keyword>
<protein>
    <submittedName>
        <fullName evidence="4">NUDIX hydrolase</fullName>
        <ecNumber evidence="4">3.6.-.-</ecNumber>
    </submittedName>
</protein>
<feature type="domain" description="Nudix hydrolase" evidence="3">
    <location>
        <begin position="1"/>
        <end position="112"/>
    </location>
</feature>
<dbReference type="InterPro" id="IPR015797">
    <property type="entry name" value="NUDIX_hydrolase-like_dom_sf"/>
</dbReference>
<dbReference type="EMBL" id="JBBEGN010000013">
    <property type="protein sequence ID" value="MEJ2870492.1"/>
    <property type="molecule type" value="Genomic_DNA"/>
</dbReference>
<evidence type="ECO:0000313" key="5">
    <source>
        <dbReference type="Proteomes" id="UP001385809"/>
    </source>
</evidence>
<dbReference type="CDD" id="cd02883">
    <property type="entry name" value="NUDIX_Hydrolase"/>
    <property type="match status" value="1"/>
</dbReference>
<comment type="similarity">
    <text evidence="1">Belongs to the Nudix hydrolase family.</text>
</comment>
<dbReference type="InterPro" id="IPR000086">
    <property type="entry name" value="NUDIX_hydrolase_dom"/>
</dbReference>
<dbReference type="EC" id="3.6.-.-" evidence="4"/>
<dbReference type="RefSeq" id="WP_337697060.1">
    <property type="nucleotide sequence ID" value="NZ_JBBEGN010000013.1"/>
</dbReference>
<organism evidence="4 5">
    <name type="scientific">Actinomycetospora aurantiaca</name>
    <dbReference type="NCBI Taxonomy" id="3129233"/>
    <lineage>
        <taxon>Bacteria</taxon>
        <taxon>Bacillati</taxon>
        <taxon>Actinomycetota</taxon>
        <taxon>Actinomycetes</taxon>
        <taxon>Pseudonocardiales</taxon>
        <taxon>Pseudonocardiaceae</taxon>
        <taxon>Actinomycetospora</taxon>
    </lineage>
</organism>
<reference evidence="4 5" key="1">
    <citation type="submission" date="2024-03" db="EMBL/GenBank/DDBJ databases">
        <title>Actinomycetospora sp. OC33-EN08, a novel actinomycete isolated from wild orchid (Aerides multiflora).</title>
        <authorList>
            <person name="Suriyachadkun C."/>
        </authorList>
    </citation>
    <scope>NUCLEOTIDE SEQUENCE [LARGE SCALE GENOMIC DNA]</scope>
    <source>
        <strain evidence="4 5">OC33-EN08</strain>
    </source>
</reference>
<dbReference type="PROSITE" id="PS51462">
    <property type="entry name" value="NUDIX"/>
    <property type="match status" value="1"/>
</dbReference>
<dbReference type="Gene3D" id="3.90.79.10">
    <property type="entry name" value="Nucleoside Triphosphate Pyrophosphohydrolase"/>
    <property type="match status" value="1"/>
</dbReference>